<sequence length="348" mass="39879">MLNNQKSICAALRFEPEYRFRLWQALIDDIELLGVGHGKYLDQIHDSFSIWHETGYDFHHPNGNPIDLDALTKDDLYGFIRGYKSGASGPTRKISHNKVAVLDVFLKAKYPYLVAAFDQSKAFETLLLISNALFGNFAAPVARNASGEFLNDITGVYILKTRDVITGDRFKTNRPQIIRYGIPVIIITETPTTSFCVVHKLIIPIAEKYFSARFLYEIGCNSQFPFSQDPASTTTNQDQIFSGVAVPGRTTIDENNWLLNCLCRERSTYEPYFMSLAYNFAQREEVNKLKPLSVEQKNLEASEYLFQTFNCKYLKVDIFNVYSSEKMRYSGAFYDHLKEYYHNLGAEI</sequence>
<name>A0A347UG43_9RHOB</name>
<evidence type="ECO:0000313" key="1">
    <source>
        <dbReference type="EMBL" id="AXX97821.1"/>
    </source>
</evidence>
<dbReference type="EMBL" id="CP032125">
    <property type="protein sequence ID" value="AXX97821.1"/>
    <property type="molecule type" value="Genomic_DNA"/>
</dbReference>
<proteinExistence type="predicted"/>
<evidence type="ECO:0000313" key="2">
    <source>
        <dbReference type="Proteomes" id="UP000261704"/>
    </source>
</evidence>
<dbReference type="KEGG" id="pamo:BAR1_07695"/>
<reference evidence="1 2" key="1">
    <citation type="submission" date="2018-09" db="EMBL/GenBank/DDBJ databases">
        <title>Profundibacter amoris BAR1 gen. nov., sp. nov., a new member of the Roseobacter clade isolated at Lokis Castle Vent Field on the Arctic Mid-Oceanic Ridge.</title>
        <authorList>
            <person name="Le Moine Bauer S."/>
            <person name="Sjoeberg A.G."/>
            <person name="L'Haridon S."/>
            <person name="Stokke R."/>
            <person name="Roalkvam I."/>
            <person name="Steen I.H."/>
            <person name="Dahle H."/>
        </authorList>
    </citation>
    <scope>NUCLEOTIDE SEQUENCE [LARGE SCALE GENOMIC DNA]</scope>
    <source>
        <strain evidence="1 2">BAR1</strain>
    </source>
</reference>
<dbReference type="AlphaFoldDB" id="A0A347UG43"/>
<protein>
    <submittedName>
        <fullName evidence="1">Uncharacterized protein</fullName>
    </submittedName>
</protein>
<dbReference type="OrthoDB" id="9922409at2"/>
<keyword evidence="2" id="KW-1185">Reference proteome</keyword>
<dbReference type="RefSeq" id="WP_118942478.1">
    <property type="nucleotide sequence ID" value="NZ_CP032125.1"/>
</dbReference>
<organism evidence="1 2">
    <name type="scientific">Profundibacter amoris</name>
    <dbReference type="NCBI Taxonomy" id="2171755"/>
    <lineage>
        <taxon>Bacteria</taxon>
        <taxon>Pseudomonadati</taxon>
        <taxon>Pseudomonadota</taxon>
        <taxon>Alphaproteobacteria</taxon>
        <taxon>Rhodobacterales</taxon>
        <taxon>Paracoccaceae</taxon>
        <taxon>Profundibacter</taxon>
    </lineage>
</organism>
<accession>A0A347UG43</accession>
<dbReference type="Proteomes" id="UP000261704">
    <property type="component" value="Chromosome"/>
</dbReference>
<gene>
    <name evidence="1" type="ORF">BAR1_07695</name>
</gene>